<gene>
    <name evidence="1" type="ORF">SMTD_LOCUS2415</name>
</gene>
<accession>A0A3P8A7S2</accession>
<proteinExistence type="predicted"/>
<evidence type="ECO:0000313" key="1">
    <source>
        <dbReference type="EMBL" id="VDO86853.1"/>
    </source>
</evidence>
<dbReference type="EMBL" id="UZAL01003326">
    <property type="protein sequence ID" value="VDO86853.1"/>
    <property type="molecule type" value="Genomic_DNA"/>
</dbReference>
<sequence>MTSVGNGWKKVKGGQTKTWYQSLKSLTSSLRPCWEMQTT</sequence>
<reference evidence="1 2" key="1">
    <citation type="submission" date="2018-11" db="EMBL/GenBank/DDBJ databases">
        <authorList>
            <consortium name="Pathogen Informatics"/>
        </authorList>
    </citation>
    <scope>NUCLEOTIDE SEQUENCE [LARGE SCALE GENOMIC DNA]</scope>
    <source>
        <strain>Denwood</strain>
        <strain evidence="2">Zambia</strain>
    </source>
</reference>
<keyword evidence="2" id="KW-1185">Reference proteome</keyword>
<evidence type="ECO:0000313" key="2">
    <source>
        <dbReference type="Proteomes" id="UP000269396"/>
    </source>
</evidence>
<protein>
    <submittedName>
        <fullName evidence="1">Uncharacterized protein</fullName>
    </submittedName>
</protein>
<dbReference type="AlphaFoldDB" id="A0A3P8A7S2"/>
<organism evidence="1 2">
    <name type="scientific">Schistosoma mattheei</name>
    <dbReference type="NCBI Taxonomy" id="31246"/>
    <lineage>
        <taxon>Eukaryota</taxon>
        <taxon>Metazoa</taxon>
        <taxon>Spiralia</taxon>
        <taxon>Lophotrochozoa</taxon>
        <taxon>Platyhelminthes</taxon>
        <taxon>Trematoda</taxon>
        <taxon>Digenea</taxon>
        <taxon>Strigeidida</taxon>
        <taxon>Schistosomatoidea</taxon>
        <taxon>Schistosomatidae</taxon>
        <taxon>Schistosoma</taxon>
    </lineage>
</organism>
<dbReference type="Proteomes" id="UP000269396">
    <property type="component" value="Unassembled WGS sequence"/>
</dbReference>
<name>A0A3P8A7S2_9TREM</name>